<reference evidence="4" key="1">
    <citation type="journal article" date="2019" name="Int. J. Syst. Evol. Microbiol.">
        <title>The Global Catalogue of Microorganisms (GCM) 10K type strain sequencing project: providing services to taxonomists for standard genome sequencing and annotation.</title>
        <authorList>
            <consortium name="The Broad Institute Genomics Platform"/>
            <consortium name="The Broad Institute Genome Sequencing Center for Infectious Disease"/>
            <person name="Wu L."/>
            <person name="Ma J."/>
        </authorList>
    </citation>
    <scope>NUCLEOTIDE SEQUENCE [LARGE SCALE GENOMIC DNA]</scope>
    <source>
        <strain evidence="4">JCM 17688</strain>
    </source>
</reference>
<keyword evidence="4" id="KW-1185">Reference proteome</keyword>
<gene>
    <name evidence="3" type="ORF">GCM10023147_43290</name>
</gene>
<dbReference type="PROSITE" id="PS51459">
    <property type="entry name" value="FIDO"/>
    <property type="match status" value="1"/>
</dbReference>
<feature type="domain" description="Fido" evidence="2">
    <location>
        <begin position="68"/>
        <end position="209"/>
    </location>
</feature>
<dbReference type="EMBL" id="BAABFR010000099">
    <property type="protein sequence ID" value="GAA4402546.1"/>
    <property type="molecule type" value="Genomic_DNA"/>
</dbReference>
<evidence type="ECO:0000313" key="3">
    <source>
        <dbReference type="EMBL" id="GAA4402546.1"/>
    </source>
</evidence>
<dbReference type="InterPro" id="IPR003812">
    <property type="entry name" value="Fido"/>
</dbReference>
<dbReference type="SUPFAM" id="SSF140931">
    <property type="entry name" value="Fic-like"/>
    <property type="match status" value="1"/>
</dbReference>
<evidence type="ECO:0000256" key="1">
    <source>
        <dbReference type="SAM" id="MobiDB-lite"/>
    </source>
</evidence>
<evidence type="ECO:0000313" key="4">
    <source>
        <dbReference type="Proteomes" id="UP001500635"/>
    </source>
</evidence>
<sequence length="216" mass="22792">MPITIADLAGVAYSSGKVFDGLSTGRLDTENFLRYGSLDGVTSRQDLALLQDLRDAAQYVIDHATDAVDAAFVSDINATLTRSGSLHPGRLRTPEPPIGVNTPYGRHEPEALTESGLQDIIDAALAGSDARENALDLFVELAKAQPFGDGNKRTAIFAANAVLIGSGAGLVLTVPVDPDDPGVASRFNDLLARAYRFGEHDGVKDMLRSMGLTPLG</sequence>
<feature type="region of interest" description="Disordered" evidence="1">
    <location>
        <begin position="85"/>
        <end position="104"/>
    </location>
</feature>
<accession>A0ABP8K9N0</accession>
<dbReference type="RefSeq" id="WP_345000030.1">
    <property type="nucleotide sequence ID" value="NZ_BAABFR010000099.1"/>
</dbReference>
<protein>
    <submittedName>
        <fullName evidence="3">Fic family protein</fullName>
    </submittedName>
</protein>
<comment type="caution">
    <text evidence="3">The sequence shown here is derived from an EMBL/GenBank/DDBJ whole genome shotgun (WGS) entry which is preliminary data.</text>
</comment>
<name>A0ABP8K9N0_9ACTN</name>
<dbReference type="InterPro" id="IPR036597">
    <property type="entry name" value="Fido-like_dom_sf"/>
</dbReference>
<dbReference type="Proteomes" id="UP001500635">
    <property type="component" value="Unassembled WGS sequence"/>
</dbReference>
<proteinExistence type="predicted"/>
<dbReference type="Gene3D" id="1.10.3290.10">
    <property type="entry name" value="Fido-like domain"/>
    <property type="match status" value="1"/>
</dbReference>
<evidence type="ECO:0000259" key="2">
    <source>
        <dbReference type="PROSITE" id="PS51459"/>
    </source>
</evidence>
<dbReference type="Pfam" id="PF02661">
    <property type="entry name" value="Fic"/>
    <property type="match status" value="1"/>
</dbReference>
<organism evidence="3 4">
    <name type="scientific">Tsukamurella soli</name>
    <dbReference type="NCBI Taxonomy" id="644556"/>
    <lineage>
        <taxon>Bacteria</taxon>
        <taxon>Bacillati</taxon>
        <taxon>Actinomycetota</taxon>
        <taxon>Actinomycetes</taxon>
        <taxon>Mycobacteriales</taxon>
        <taxon>Tsukamurellaceae</taxon>
        <taxon>Tsukamurella</taxon>
    </lineage>
</organism>